<organism evidence="3 5">
    <name type="scientific">Mycobacterium tuberculosis</name>
    <dbReference type="NCBI Taxonomy" id="1773"/>
    <lineage>
        <taxon>Bacteria</taxon>
        <taxon>Bacillati</taxon>
        <taxon>Actinomycetota</taxon>
        <taxon>Actinomycetes</taxon>
        <taxon>Mycobacteriales</taxon>
        <taxon>Mycobacteriaceae</taxon>
        <taxon>Mycobacterium</taxon>
        <taxon>Mycobacterium tuberculosis complex</taxon>
    </lineage>
</organism>
<feature type="region of interest" description="Disordered" evidence="1">
    <location>
        <begin position="1"/>
        <end position="25"/>
    </location>
</feature>
<feature type="compositionally biased region" description="Gly residues" evidence="1">
    <location>
        <begin position="1"/>
        <end position="11"/>
    </location>
</feature>
<evidence type="ECO:0000313" key="3">
    <source>
        <dbReference type="EMBL" id="CKU72498.1"/>
    </source>
</evidence>
<evidence type="ECO:0000313" key="5">
    <source>
        <dbReference type="Proteomes" id="UP000048948"/>
    </source>
</evidence>
<evidence type="ECO:0000256" key="1">
    <source>
        <dbReference type="SAM" id="MobiDB-lite"/>
    </source>
</evidence>
<dbReference type="Proteomes" id="UP000048948">
    <property type="component" value="Unassembled WGS sequence"/>
</dbReference>
<accession>A0A655ASG9</accession>
<sequence length="73" mass="7599">MPGRTGQGSGSGIPSRRPVAHGSSPWCTAKVLSGAQMQRVAVAQASTQPSADSEAPSRLLRFGSSHSRIRMHA</sequence>
<evidence type="ECO:0000313" key="2">
    <source>
        <dbReference type="EMBL" id="CFE57138.1"/>
    </source>
</evidence>
<dbReference type="Proteomes" id="UP000046947">
    <property type="component" value="Unassembled WGS sequence"/>
</dbReference>
<dbReference type="EMBL" id="CNGE01002063">
    <property type="protein sequence ID" value="CKU72498.1"/>
    <property type="molecule type" value="Genomic_DNA"/>
</dbReference>
<evidence type="ECO:0000313" key="4">
    <source>
        <dbReference type="Proteomes" id="UP000046947"/>
    </source>
</evidence>
<feature type="region of interest" description="Disordered" evidence="1">
    <location>
        <begin position="43"/>
        <end position="73"/>
    </location>
</feature>
<protein>
    <submittedName>
        <fullName evidence="3">Uncharacterized protein</fullName>
    </submittedName>
</protein>
<dbReference type="EMBL" id="CFOH01000446">
    <property type="protein sequence ID" value="CFE57138.1"/>
    <property type="molecule type" value="Genomic_DNA"/>
</dbReference>
<proteinExistence type="predicted"/>
<name>A0A655ASG9_MYCTX</name>
<dbReference type="AlphaFoldDB" id="A0A655ASG9"/>
<gene>
    <name evidence="2" type="ORF">ERS007688_02582</name>
    <name evidence="3" type="ORF">ERS027646_04933</name>
</gene>
<reference evidence="4 5" key="1">
    <citation type="submission" date="2015-03" db="EMBL/GenBank/DDBJ databases">
        <authorList>
            <consortium name="Pathogen Informatics"/>
        </authorList>
    </citation>
    <scope>NUCLEOTIDE SEQUENCE [LARGE SCALE GENOMIC DNA]</scope>
    <source>
        <strain evidence="3 5">Bir 172</strain>
        <strain evidence="2 4">H09601792</strain>
    </source>
</reference>